<evidence type="ECO:0000256" key="6">
    <source>
        <dbReference type="SAM" id="Phobius"/>
    </source>
</evidence>
<feature type="region of interest" description="Disordered" evidence="5">
    <location>
        <begin position="470"/>
        <end position="491"/>
    </location>
</feature>
<proteinExistence type="predicted"/>
<organism evidence="8 9">
    <name type="scientific">Amycolatopsis magusensis</name>
    <dbReference type="NCBI Taxonomy" id="882444"/>
    <lineage>
        <taxon>Bacteria</taxon>
        <taxon>Bacillati</taxon>
        <taxon>Actinomycetota</taxon>
        <taxon>Actinomycetes</taxon>
        <taxon>Pseudonocardiales</taxon>
        <taxon>Pseudonocardiaceae</taxon>
        <taxon>Amycolatopsis</taxon>
    </lineage>
</organism>
<evidence type="ECO:0000256" key="2">
    <source>
        <dbReference type="ARBA" id="ARBA00022692"/>
    </source>
</evidence>
<keyword evidence="2 6" id="KW-0812">Transmembrane</keyword>
<feature type="transmembrane region" description="Helical" evidence="6">
    <location>
        <begin position="197"/>
        <end position="214"/>
    </location>
</feature>
<feature type="transmembrane region" description="Helical" evidence="6">
    <location>
        <begin position="350"/>
        <end position="375"/>
    </location>
</feature>
<dbReference type="PROSITE" id="PS50850">
    <property type="entry name" value="MFS"/>
    <property type="match status" value="1"/>
</dbReference>
<keyword evidence="3 6" id="KW-1133">Transmembrane helix</keyword>
<dbReference type="Gene3D" id="1.20.1250.20">
    <property type="entry name" value="MFS general substrate transporter like domains"/>
    <property type="match status" value="1"/>
</dbReference>
<feature type="transmembrane region" description="Helical" evidence="6">
    <location>
        <begin position="396"/>
        <end position="414"/>
    </location>
</feature>
<dbReference type="PANTHER" id="PTHR42718:SF49">
    <property type="entry name" value="EXPORT PROTEIN"/>
    <property type="match status" value="1"/>
</dbReference>
<evidence type="ECO:0000313" key="9">
    <source>
        <dbReference type="Proteomes" id="UP000741013"/>
    </source>
</evidence>
<feature type="transmembrane region" description="Helical" evidence="6">
    <location>
        <begin position="136"/>
        <end position="159"/>
    </location>
</feature>
<evidence type="ECO:0000256" key="1">
    <source>
        <dbReference type="ARBA" id="ARBA00004651"/>
    </source>
</evidence>
<evidence type="ECO:0000256" key="3">
    <source>
        <dbReference type="ARBA" id="ARBA00022989"/>
    </source>
</evidence>
<feature type="transmembrane region" description="Helical" evidence="6">
    <location>
        <begin position="321"/>
        <end position="344"/>
    </location>
</feature>
<dbReference type="Proteomes" id="UP000741013">
    <property type="component" value="Unassembled WGS sequence"/>
</dbReference>
<protein>
    <submittedName>
        <fullName evidence="8">MFS family permease</fullName>
    </submittedName>
</protein>
<feature type="domain" description="Major facilitator superfamily (MFS) profile" evidence="7">
    <location>
        <begin position="11"/>
        <end position="465"/>
    </location>
</feature>
<feature type="transmembrane region" description="Helical" evidence="6">
    <location>
        <begin position="106"/>
        <end position="124"/>
    </location>
</feature>
<feature type="transmembrane region" description="Helical" evidence="6">
    <location>
        <begin position="256"/>
        <end position="280"/>
    </location>
</feature>
<comment type="subcellular location">
    <subcellularLocation>
        <location evidence="1">Cell membrane</location>
        <topology evidence="1">Multi-pass membrane protein</topology>
    </subcellularLocation>
</comment>
<keyword evidence="9" id="KW-1185">Reference proteome</keyword>
<dbReference type="InterPro" id="IPR020846">
    <property type="entry name" value="MFS_dom"/>
</dbReference>
<dbReference type="RefSeq" id="WP_209670356.1">
    <property type="nucleotide sequence ID" value="NZ_JAGGMS010000001.1"/>
</dbReference>
<sequence>MTTSGAAPRATLAIVLLGFLTLPMLMSGTTVALPGIGADLGATGAGLQWVVTGYFLAASSCMLVAGSLGDLFGRRRVFRIGAVLYTGATAVGAFAGDLAVLNTARMGAGVGAAGVMAAGGAMLASTFTGPARTRAFAMMGTVAGVGIALGPSLSGWLISALGWRLTFACFAGIGLVMIAGTFFAAESKSGVRPRVDWAGALTFIAGLGLVMFAITRGGALVPLVAGLALLAAFVVVERRSDHPVLDFALLGDRRFLGWSVGALAVVAGFAGALIFLPTYLQGVTGWSARDTGLTMLLLTAPVLVGPSVSGWLVNHGVPGRLLLTASLGLLAAGNALLTVLHPGIGPAGLALPLLVLGFGSGLAIGLVDAQAMNFVEPARTGMAAGFLNTIRGGSNTLAMAVFGALLLALVRARLGDAAFADRVVAGTAGDPAGAFTAAWRTLLWGAAALCAFATIVVNLLLGFGRAAGRNGATRSAVGSVPAASTPAPFRE</sequence>
<feature type="transmembrane region" description="Helical" evidence="6">
    <location>
        <begin position="165"/>
        <end position="185"/>
    </location>
</feature>
<name>A0ABS4Q5I9_9PSEU</name>
<dbReference type="SUPFAM" id="SSF103473">
    <property type="entry name" value="MFS general substrate transporter"/>
    <property type="match status" value="1"/>
</dbReference>
<gene>
    <name evidence="8" type="ORF">JOM49_008471</name>
</gene>
<evidence type="ECO:0000313" key="8">
    <source>
        <dbReference type="EMBL" id="MBP2186945.1"/>
    </source>
</evidence>
<evidence type="ECO:0000256" key="4">
    <source>
        <dbReference type="ARBA" id="ARBA00023136"/>
    </source>
</evidence>
<comment type="caution">
    <text evidence="8">The sequence shown here is derived from an EMBL/GenBank/DDBJ whole genome shotgun (WGS) entry which is preliminary data.</text>
</comment>
<dbReference type="PANTHER" id="PTHR42718">
    <property type="entry name" value="MAJOR FACILITATOR SUPERFAMILY MULTIDRUG TRANSPORTER MFSC"/>
    <property type="match status" value="1"/>
</dbReference>
<keyword evidence="4 6" id="KW-0472">Membrane</keyword>
<evidence type="ECO:0000256" key="5">
    <source>
        <dbReference type="SAM" id="MobiDB-lite"/>
    </source>
</evidence>
<feature type="transmembrane region" description="Helical" evidence="6">
    <location>
        <begin position="48"/>
        <end position="68"/>
    </location>
</feature>
<dbReference type="CDD" id="cd17321">
    <property type="entry name" value="MFS_MMR_MDR_like"/>
    <property type="match status" value="1"/>
</dbReference>
<dbReference type="Pfam" id="PF07690">
    <property type="entry name" value="MFS_1"/>
    <property type="match status" value="1"/>
</dbReference>
<reference evidence="8 9" key="1">
    <citation type="submission" date="2021-03" db="EMBL/GenBank/DDBJ databases">
        <title>Sequencing the genomes of 1000 actinobacteria strains.</title>
        <authorList>
            <person name="Klenk H.-P."/>
        </authorList>
    </citation>
    <scope>NUCLEOTIDE SEQUENCE [LARGE SCALE GENOMIC DNA]</scope>
    <source>
        <strain evidence="8 9">DSM 45510</strain>
    </source>
</reference>
<dbReference type="EMBL" id="JAGGMS010000001">
    <property type="protein sequence ID" value="MBP2186945.1"/>
    <property type="molecule type" value="Genomic_DNA"/>
</dbReference>
<dbReference type="InterPro" id="IPR036259">
    <property type="entry name" value="MFS_trans_sf"/>
</dbReference>
<dbReference type="InterPro" id="IPR011701">
    <property type="entry name" value="MFS"/>
</dbReference>
<evidence type="ECO:0000259" key="7">
    <source>
        <dbReference type="PROSITE" id="PS50850"/>
    </source>
</evidence>
<feature type="transmembrane region" description="Helical" evidence="6">
    <location>
        <begin position="442"/>
        <end position="464"/>
    </location>
</feature>
<feature type="transmembrane region" description="Helical" evidence="6">
    <location>
        <begin position="292"/>
        <end position="314"/>
    </location>
</feature>
<accession>A0ABS4Q5I9</accession>
<dbReference type="Gene3D" id="1.20.1720.10">
    <property type="entry name" value="Multidrug resistance protein D"/>
    <property type="match status" value="1"/>
</dbReference>
<feature type="transmembrane region" description="Helical" evidence="6">
    <location>
        <begin position="80"/>
        <end position="100"/>
    </location>
</feature>
<feature type="transmembrane region" description="Helical" evidence="6">
    <location>
        <begin position="220"/>
        <end position="236"/>
    </location>
</feature>